<evidence type="ECO:0000256" key="1">
    <source>
        <dbReference type="SAM" id="Phobius"/>
    </source>
</evidence>
<dbReference type="Proteomes" id="UP000822476">
    <property type="component" value="Unassembled WGS sequence"/>
</dbReference>
<dbReference type="OrthoDB" id="10010998at2759"/>
<evidence type="ECO:0000313" key="3">
    <source>
        <dbReference type="Proteomes" id="UP000822476"/>
    </source>
</evidence>
<comment type="caution">
    <text evidence="2">The sequence shown here is derived from an EMBL/GenBank/DDBJ whole genome shotgun (WGS) entry which is preliminary data.</text>
</comment>
<keyword evidence="1" id="KW-1133">Transmembrane helix</keyword>
<keyword evidence="1" id="KW-0812">Transmembrane</keyword>
<sequence length="261" mass="29228">MKLDWGLSWPLGPSGSSGYMVFVNSGVLLGAISIRDARRRLCHEVASWTCELVDADVGGMQPSTSSFIWEELQHVCLKTGASLFRQLAIITKRLPCVGNFLIYAGTVILKGILPTWQYGHFVKLSYRVYFLSHPSSHKLHWESAHFLQEFARDFSKLYGAGEIIPDVHALTHLADDVERIESLDAPSAFPFESSLGGLSRRLYGSTNPAAQTHRRLSELSARSNGFNELKHAVSFTSTPYPVKLKFSSNLFYWKKLFTPTV</sequence>
<reference evidence="2" key="1">
    <citation type="submission" date="2019-07" db="EMBL/GenBank/DDBJ databases">
        <title>Annotation for the trematode Paragonimus miyazaki's.</title>
        <authorList>
            <person name="Choi Y.-J."/>
        </authorList>
    </citation>
    <scope>NUCLEOTIDE SEQUENCE</scope>
    <source>
        <strain evidence="2">Japan</strain>
    </source>
</reference>
<feature type="transmembrane region" description="Helical" evidence="1">
    <location>
        <begin position="16"/>
        <end position="34"/>
    </location>
</feature>
<dbReference type="PANTHER" id="PTHR46579">
    <property type="entry name" value="F5/8 TYPE C DOMAIN-CONTAINING PROTEIN-RELATED"/>
    <property type="match status" value="1"/>
</dbReference>
<keyword evidence="1" id="KW-0472">Membrane</keyword>
<name>A0A8S9YS62_9TREM</name>
<evidence type="ECO:0000313" key="2">
    <source>
        <dbReference type="EMBL" id="KAF7257825.1"/>
    </source>
</evidence>
<proteinExistence type="predicted"/>
<dbReference type="PANTHER" id="PTHR46579:SF1">
    <property type="entry name" value="F5_8 TYPE C DOMAIN-CONTAINING PROTEIN"/>
    <property type="match status" value="1"/>
</dbReference>
<organism evidence="2 3">
    <name type="scientific">Paragonimus skrjabini miyazakii</name>
    <dbReference type="NCBI Taxonomy" id="59628"/>
    <lineage>
        <taxon>Eukaryota</taxon>
        <taxon>Metazoa</taxon>
        <taxon>Spiralia</taxon>
        <taxon>Lophotrochozoa</taxon>
        <taxon>Platyhelminthes</taxon>
        <taxon>Trematoda</taxon>
        <taxon>Digenea</taxon>
        <taxon>Plagiorchiida</taxon>
        <taxon>Troglotremata</taxon>
        <taxon>Troglotrematidae</taxon>
        <taxon>Paragonimus</taxon>
    </lineage>
</organism>
<gene>
    <name evidence="2" type="ORF">EG68_04727</name>
</gene>
<dbReference type="EMBL" id="JTDE01002128">
    <property type="protein sequence ID" value="KAF7257825.1"/>
    <property type="molecule type" value="Genomic_DNA"/>
</dbReference>
<protein>
    <submittedName>
        <fullName evidence="2">Uncharacterized protein</fullName>
    </submittedName>
</protein>
<keyword evidence="3" id="KW-1185">Reference proteome</keyword>
<dbReference type="AlphaFoldDB" id="A0A8S9YS62"/>
<accession>A0A8S9YS62</accession>